<accession>A0A9N8HBT0</accession>
<reference evidence="2" key="1">
    <citation type="submission" date="2020-06" db="EMBL/GenBank/DDBJ databases">
        <authorList>
            <consortium name="Plant Systems Biology data submission"/>
        </authorList>
    </citation>
    <scope>NUCLEOTIDE SEQUENCE</scope>
    <source>
        <strain evidence="2">D6</strain>
    </source>
</reference>
<proteinExistence type="predicted"/>
<gene>
    <name evidence="2" type="ORF">SEMRO_290_G109370.1</name>
</gene>
<feature type="region of interest" description="Disordered" evidence="1">
    <location>
        <begin position="63"/>
        <end position="83"/>
    </location>
</feature>
<protein>
    <submittedName>
        <fullName evidence="2">Uncharacterized protein</fullName>
    </submittedName>
</protein>
<dbReference type="AlphaFoldDB" id="A0A9N8HBT0"/>
<evidence type="ECO:0000313" key="3">
    <source>
        <dbReference type="Proteomes" id="UP001153069"/>
    </source>
</evidence>
<sequence>MTHFLPLDDNIDMPTFFMATPSCPSSSELSSPPPLVCTADSYHSTDRMLSKNQDIFLPPLDSLEQYSQQGPSSSRRSPVSVMSNRRHSYLKSIPLPKTTLSVRVDSQRTLESAAPCTATSYYEQTPRALIVSVPFLPNPSELEQEGSLSCTSRALPRCRLSPKRHGGLPVRPKPRSAAALCPSLL</sequence>
<feature type="compositionally biased region" description="Low complexity" evidence="1">
    <location>
        <begin position="67"/>
        <end position="83"/>
    </location>
</feature>
<name>A0A9N8HBT0_9STRA</name>
<comment type="caution">
    <text evidence="2">The sequence shown here is derived from an EMBL/GenBank/DDBJ whole genome shotgun (WGS) entry which is preliminary data.</text>
</comment>
<keyword evidence="3" id="KW-1185">Reference proteome</keyword>
<organism evidence="2 3">
    <name type="scientific">Seminavis robusta</name>
    <dbReference type="NCBI Taxonomy" id="568900"/>
    <lineage>
        <taxon>Eukaryota</taxon>
        <taxon>Sar</taxon>
        <taxon>Stramenopiles</taxon>
        <taxon>Ochrophyta</taxon>
        <taxon>Bacillariophyta</taxon>
        <taxon>Bacillariophyceae</taxon>
        <taxon>Bacillariophycidae</taxon>
        <taxon>Naviculales</taxon>
        <taxon>Naviculaceae</taxon>
        <taxon>Seminavis</taxon>
    </lineage>
</organism>
<evidence type="ECO:0000313" key="2">
    <source>
        <dbReference type="EMBL" id="CAB9507057.1"/>
    </source>
</evidence>
<evidence type="ECO:0000256" key="1">
    <source>
        <dbReference type="SAM" id="MobiDB-lite"/>
    </source>
</evidence>
<dbReference type="Proteomes" id="UP001153069">
    <property type="component" value="Unassembled WGS sequence"/>
</dbReference>
<dbReference type="EMBL" id="CAICTM010000289">
    <property type="protein sequence ID" value="CAB9507057.1"/>
    <property type="molecule type" value="Genomic_DNA"/>
</dbReference>